<proteinExistence type="inferred from homology"/>
<feature type="domain" description="Ketosynthase family 3 (KS3)" evidence="13">
    <location>
        <begin position="5"/>
        <end position="426"/>
    </location>
</feature>
<evidence type="ECO:0000313" key="16">
    <source>
        <dbReference type="Proteomes" id="UP000029964"/>
    </source>
</evidence>
<dbReference type="InterPro" id="IPR029063">
    <property type="entry name" value="SAM-dependent_MTases_sf"/>
</dbReference>
<dbReference type="Pfam" id="PF21089">
    <property type="entry name" value="PKS_DH_N"/>
    <property type="match status" value="1"/>
</dbReference>
<feature type="region of interest" description="Disordered" evidence="11">
    <location>
        <begin position="2543"/>
        <end position="2562"/>
    </location>
</feature>
<reference evidence="16" key="1">
    <citation type="journal article" date="2014" name="Genome Announc.">
        <title>Genome sequence and annotation of Acremonium chrysogenum, producer of the beta-lactam antibiotic cephalosporin C.</title>
        <authorList>
            <person name="Terfehr D."/>
            <person name="Dahlmann T.A."/>
            <person name="Specht T."/>
            <person name="Zadra I."/>
            <person name="Kuernsteiner H."/>
            <person name="Kueck U."/>
        </authorList>
    </citation>
    <scope>NUCLEOTIDE SEQUENCE [LARGE SCALE GENOMIC DNA]</scope>
    <source>
        <strain evidence="16">ATCC 11550 / CBS 779.69 / DSM 880 / IAM 14645 / JCM 23072 / IMI 49137</strain>
    </source>
</reference>
<feature type="region of interest" description="Disordered" evidence="11">
    <location>
        <begin position="430"/>
        <end position="501"/>
    </location>
</feature>
<dbReference type="PROSITE" id="PS00440">
    <property type="entry name" value="ACYLTRANSF_C_2"/>
    <property type="match status" value="1"/>
</dbReference>
<dbReference type="InterPro" id="IPR020807">
    <property type="entry name" value="PKS_DH"/>
</dbReference>
<dbReference type="Gene3D" id="1.10.1200.10">
    <property type="entry name" value="ACP-like"/>
    <property type="match status" value="1"/>
</dbReference>
<feature type="active site" description="Proton acceptor; for dehydratase activity" evidence="10">
    <location>
        <position position="1008"/>
    </location>
</feature>
<dbReference type="SMART" id="SM00827">
    <property type="entry name" value="PKS_AT"/>
    <property type="match status" value="1"/>
</dbReference>
<evidence type="ECO:0000259" key="12">
    <source>
        <dbReference type="PROSITE" id="PS50075"/>
    </source>
</evidence>
<dbReference type="PANTHER" id="PTHR43775">
    <property type="entry name" value="FATTY ACID SYNTHASE"/>
    <property type="match status" value="1"/>
</dbReference>
<evidence type="ECO:0000256" key="11">
    <source>
        <dbReference type="SAM" id="MobiDB-lite"/>
    </source>
</evidence>
<dbReference type="Pfam" id="PF22621">
    <property type="entry name" value="CurL-like_PKS_C"/>
    <property type="match status" value="1"/>
</dbReference>
<keyword evidence="7" id="KW-0511">Multifunctional enzyme</keyword>
<feature type="compositionally biased region" description="Low complexity" evidence="11">
    <location>
        <begin position="432"/>
        <end position="443"/>
    </location>
</feature>
<name>A0A086STS2_HAPC1</name>
<evidence type="ECO:0000256" key="3">
    <source>
        <dbReference type="ARBA" id="ARBA00022553"/>
    </source>
</evidence>
<dbReference type="Pfam" id="PF14765">
    <property type="entry name" value="PS-DH"/>
    <property type="match status" value="1"/>
</dbReference>
<dbReference type="STRING" id="857340.A0A086STS2"/>
<dbReference type="Gene3D" id="3.40.50.720">
    <property type="entry name" value="NAD(P)-binding Rossmann-like Domain"/>
    <property type="match status" value="1"/>
</dbReference>
<dbReference type="SUPFAM" id="SSF47336">
    <property type="entry name" value="ACP-like"/>
    <property type="match status" value="1"/>
</dbReference>
<dbReference type="Pfam" id="PF00109">
    <property type="entry name" value="ketoacyl-synt"/>
    <property type="match status" value="1"/>
</dbReference>
<dbReference type="OrthoDB" id="329835at2759"/>
<dbReference type="GO" id="GO:0044550">
    <property type="term" value="P:secondary metabolite biosynthetic process"/>
    <property type="evidence" value="ECO:0007669"/>
    <property type="project" value="TreeGrafter"/>
</dbReference>
<evidence type="ECO:0000256" key="6">
    <source>
        <dbReference type="ARBA" id="ARBA00023002"/>
    </source>
</evidence>
<gene>
    <name evidence="15" type="ORF">ACRE_088080</name>
</gene>
<keyword evidence="2" id="KW-0596">Phosphopantetheine</keyword>
<dbReference type="SUPFAM" id="SSF52151">
    <property type="entry name" value="FabD/lysophospholipase-like"/>
    <property type="match status" value="1"/>
</dbReference>
<dbReference type="InterPro" id="IPR014043">
    <property type="entry name" value="Acyl_transferase_dom"/>
</dbReference>
<feature type="active site" description="Proton donor; for dehydratase activity" evidence="10">
    <location>
        <position position="1212"/>
    </location>
</feature>
<dbReference type="InterPro" id="IPR014031">
    <property type="entry name" value="Ketoacyl_synth_C"/>
</dbReference>
<feature type="region of interest" description="N-terminal hotdog fold" evidence="10">
    <location>
        <begin position="976"/>
        <end position="1120"/>
    </location>
</feature>
<keyword evidence="4" id="KW-0808">Transferase</keyword>
<dbReference type="InterPro" id="IPR020806">
    <property type="entry name" value="PKS_PP-bd"/>
</dbReference>
<dbReference type="GO" id="GO:0016491">
    <property type="term" value="F:oxidoreductase activity"/>
    <property type="evidence" value="ECO:0007669"/>
    <property type="project" value="UniProtKB-KW"/>
</dbReference>
<evidence type="ECO:0000313" key="15">
    <source>
        <dbReference type="EMBL" id="KFH40504.1"/>
    </source>
</evidence>
<dbReference type="SMART" id="SM00829">
    <property type="entry name" value="PKS_ER"/>
    <property type="match status" value="1"/>
</dbReference>
<dbReference type="Pfam" id="PF08242">
    <property type="entry name" value="Methyltransf_12"/>
    <property type="match status" value="1"/>
</dbReference>
<evidence type="ECO:0000256" key="10">
    <source>
        <dbReference type="PROSITE-ProRule" id="PRU01363"/>
    </source>
</evidence>
<dbReference type="InterPro" id="IPR050091">
    <property type="entry name" value="PKS_NRPS_Biosynth_Enz"/>
</dbReference>
<feature type="domain" description="Carrier" evidence="12">
    <location>
        <begin position="2571"/>
        <end position="2646"/>
    </location>
</feature>
<dbReference type="InterPro" id="IPR049551">
    <property type="entry name" value="PKS_DH_C"/>
</dbReference>
<sequence length="3277" mass="356493">MATSTVPIAIIGMGCRLPGGANSPEKLWDMLYDGRSGYGPIPATRWNADAFYHADPGARESIPFRSGHFLRDDIAAFDARFFRVPPRDANGMDPQQRLLLEVTYEAVENAGIPLADLKGSDTAVIMAEFARDYDRMIQKDIPNVHKLHVIGCGDAILSNRISYMMDLRGPSFTLDTGCSGSMVAVHQACQSIRTGESSMAIAGGCQLILHPDQAMNMSQINMMNPDGKCYVFDERGAGYGRGEGVGVVVLKRLDHALRDGDTVHAVIANSGVNQDGKTVGISLPSGEAQASLARSVYAAAGLDPAKTLYVEAHGTAEITSIHEVFCENVQRESDVYVGSIKANIGHLECASGIAALIKSVMVLKKGYVPANINLKTLKPSLPLEGRPIKIPTERVPLADPNYEGPLRVSVSGFGYGGTNAHVILESVATPQSGSTSTGSNSNGQAVSNGLTNGLANGLTNGSTEVVSNATNGSGTSHNLPSDLNGDGVHGHSSPSSDLIQHTPSRVPRLYVLSAASEISLSNMASLLQSWVSEKQPDQDQLHDLAYTLAARRSLYNWRSAAVASDAADLVDQLGRVKPTKATSSLPAITFVFTGQGAQWYAMGRELLLSSRTFRDSISKSSQLLRGWGAPWLLDEELLKDDKHSRLNESELAQPATTAIQVALVDVLSGLGVVPQRVCGHSSGEIGAAYAAGALSHEAALEVSYLRGICSKQAKDSNSCRGSMLSTGLGEDAILPYVKAAKSGKLVIACINSPESTTISGDETAIDELSEKLTSEGIFNRKLKVDTAYHSHHMMAVADSYLLSLKGVEHKSPREGTAFFSSVTGERKMEDFGPSYWTQNLVSPVQFQKAVQAAAEDMASSGSESASNVFVEIGPHAALKGPARQILSAALGDTFKYAYLSPLMRKQDAVETTLEVAAKLFEVGHSLDMASVSSLIEPKTKPQVVSDLPSYPWDHTTTYWHESRLSRDHRFRRFPYHDLIGLLDLVGDTHNPRWRHHIDPESMPWLRDHVVDGFILFPGTGYLAMAIEALSQLIQLRNTAGVVSRFVLRDVKFIKPLVVPQPSAGDERQQVEVQITLTTEGGSGDGKGSPWEVFRVSSYDKANASWTEHCKGVVGVQMERPAGEFEVGADEGAVAAKEILAEIRKSSTSPLDVVKFYDDLAASGNAFGPTFRDLDELRLGDHQAYARVLIPDIASTMPASYLQPHVAHPTTLDALNHVAAAMYQKHCGNSPFVAAAIDELSISANITSKAGAELLVASRMTTATSRSAAGNSWVFQGSSEGGDPESVIIIRGWRLQAVGEAKLATADGELPFKKSMTYKMAWRPDVDALSNEAFNAQLAEKDLYGLGYPEEFGVSGAMYFRESAALIYIKRAVQKMQSSGKEVDKCSPYLTKLYSWMQQIVKDENKHMLPVIPEFSGSLKPEEGEDPEDFILRQSCKTGAQGAMLERIGSELESILTGSIKSLTLLFKDDLLEKLYGEDMMQSNYAQMAQYIKLLSFKNPRMKVLEIGAGTGGATLPLLQALDDPVDGPLFSRFCYTDISAGFFEKARVKFARWEHRMDFRTLDVSRDPSAQVGFADEKFDLIIAANVLHATPLLDTTVANCRKLLNPGGRMILMEVTRLTLTLNTIFGTLPGWWMSEDGRENTPTVSVPRWDEVLRRQGFSGVDIAAPDHQGGTAIMTAMVCRALDTTPVTNGNAAAHKVTVVRGHLDNTSSRIAESLGQNLRDSGLECHIADNLEEGVTAEENASYILLDAAEHPILKEPSEAQFTGIQRLVTKSENVLWVGYQTTDSADAVALKGMVNGLARVARHENSFVKLVTLDVRDLVATAPGDTRVQDLSRSITSVARASFWPAPGVAPSTEKEFAVEKGQVLVPRIRVDADFNNWVASTRDDNKTTALTPFHNPSRPLKLEPETPGLLSSLRFVDDKAPSAPLKPYEIQIHPHAFGINFKDVFVALGQGPPGAIMAGEVAGVVTAVGSGMEDRYRVGDRVAGMGAQPYASSPRLHGLSSHRLPDSVSFVDGASAVAVYCTAWYCLVTVANLQKGETVLIRFNHGLNWPTPPPHLQHTLTNMPIDSGSGGVGQAAIQIAQHIGAEIYVTVGSASKRQLVMDTYSLPSSHIFSSGSTTFKDGIMRLTSGKGVDVVLNSLSGEQLKASFECVALFGRFVEIGKSDIYQRSNLSLAHFDRGISLTAVDFVLINNGRPQIVHDSLGVVFDLFQKGVLRPVAPITTFPVGKIEEAFRMIAGRKHTGKLVIVPDESSQVKAALPPPKPLRLDSQGTYVVVGGFGDLGRRVCNLLARSRAGHIVTLSRSLPSDEEVESFRLSLQQESQGTCTLRAIRCDVTKPESVLQAAELCRSELPPVRGVVHSGLVLSDRPIEIMTHHEYMTAVRPKVHGTLHLHDAFASGNLDFLILLSSSTGILGMKGQSNYAAGNTFQDAFADAHNAKHGNTSNTRYVSLDIGAVAGSGHISRLPLQGVEMQKQSVLFMTFEEVTMLLEYAMGPSAIEHNFSHCMVGFDREAMVTMQDTATLENPMFSLLPQTESEGERDYKGSAADKQSAQDPGKLIQKAQTLEEVEEIITKATADKFSVFLDTDVPVDIPIVQLAIDSLVSIELKNWLSRTFQAPVQASEIAGALSIKALAKLLASRSKCISDEVRGKTASSGDTAAENVGASGEEEPKVNSNHSDSKAETPGKPSHGWECCKYSETLPKSPLVDLDDALDYFLENSGHFYPPEEFKILKEAADELRAPGGPGRAAYAKLLARYNDPNLDSWLYDLVSDVVYLKRRFPLAPYSNFVGSNYDGQITHTQSERATIITLAALEFRKQVLANEVEPHWFFGKPTCTSQLKWLFDATREPGIEVDRMRIYQDSSYIVVLRKGHVFKVALTGSDGRDVTYAKLRATFETIISGVNDEGFWTGILTSDNRTSWAENRERALRLSPQNIEYIRAIEEASFVVCLDDTAPETDSDQVRQAWFGDGFNRWADKCMQIIVAANGKSSIILEHGAIDGLTSWRFSEWIQKSILGAKLTAAAAINGEAQEVELEELTFESTPELDQHMLTLRDRYVAATATAEYRNHTINEFGTEDLMTWGMPVKSVMDATVQLAIYLHYGHNVPCWEGVSLSNYHKGRNDLLQVATPQVVDFCTAALAADATPTEALRSQLVALGRDMSANMQRCLSGRTHLRFLELLRHVWPEDAPTAKLFVDNIYWRNPFVILQHVPEGVAGANMLHGVQKKDCFFVSLSPRSHSIHVAIDGTTGNTAPFARRLDEASRVMKRIIQAK</sequence>
<evidence type="ECO:0000256" key="7">
    <source>
        <dbReference type="ARBA" id="ARBA00023268"/>
    </source>
</evidence>
<feature type="region of interest" description="C-terminal hotdog fold" evidence="10">
    <location>
        <begin position="1147"/>
        <end position="1303"/>
    </location>
</feature>
<dbReference type="SUPFAM" id="SSF51735">
    <property type="entry name" value="NAD(P)-binding Rossmann-fold domains"/>
    <property type="match status" value="2"/>
</dbReference>
<organism evidence="15 16">
    <name type="scientific">Hapsidospora chrysogenum (strain ATCC 11550 / CBS 779.69 / DSM 880 / IAM 14645 / JCM 23072 / IMI 49137)</name>
    <name type="common">Acremonium chrysogenum</name>
    <dbReference type="NCBI Taxonomy" id="857340"/>
    <lineage>
        <taxon>Eukaryota</taxon>
        <taxon>Fungi</taxon>
        <taxon>Dikarya</taxon>
        <taxon>Ascomycota</taxon>
        <taxon>Pezizomycotina</taxon>
        <taxon>Sordariomycetes</taxon>
        <taxon>Hypocreomycetidae</taxon>
        <taxon>Hypocreales</taxon>
        <taxon>Bionectriaceae</taxon>
        <taxon>Hapsidospora</taxon>
    </lineage>
</organism>
<dbReference type="CDD" id="cd02440">
    <property type="entry name" value="AdoMet_MTases"/>
    <property type="match status" value="1"/>
</dbReference>
<dbReference type="Pfam" id="PF00698">
    <property type="entry name" value="Acyl_transf_1"/>
    <property type="match status" value="1"/>
</dbReference>
<keyword evidence="16" id="KW-1185">Reference proteome</keyword>
<dbReference type="Gene3D" id="3.30.70.3290">
    <property type="match status" value="1"/>
</dbReference>
<evidence type="ECO:0000256" key="8">
    <source>
        <dbReference type="ARBA" id="ARBA00023315"/>
    </source>
</evidence>
<dbReference type="InterPro" id="IPR036291">
    <property type="entry name" value="NAD(P)-bd_dom_sf"/>
</dbReference>
<dbReference type="SMART" id="SM00826">
    <property type="entry name" value="PKS_DH"/>
    <property type="match status" value="1"/>
</dbReference>
<dbReference type="InterPro" id="IPR036736">
    <property type="entry name" value="ACP-like_sf"/>
</dbReference>
<comment type="caution">
    <text evidence="15">The sequence shown here is derived from an EMBL/GenBank/DDBJ whole genome shotgun (WGS) entry which is preliminary data.</text>
</comment>
<dbReference type="InterPro" id="IPR014030">
    <property type="entry name" value="Ketoacyl_synth_N"/>
</dbReference>
<dbReference type="SUPFAM" id="SSF53335">
    <property type="entry name" value="S-adenosyl-L-methionine-dependent methyltransferases"/>
    <property type="match status" value="1"/>
</dbReference>
<dbReference type="Gene3D" id="3.10.129.110">
    <property type="entry name" value="Polyketide synthase dehydratase"/>
    <property type="match status" value="1"/>
</dbReference>
<dbReference type="HOGENOM" id="CLU_000022_31_2_1"/>
<dbReference type="SMART" id="SM00822">
    <property type="entry name" value="PKS_KR"/>
    <property type="match status" value="1"/>
</dbReference>
<keyword evidence="3" id="KW-0597">Phosphoprotein</keyword>
<dbReference type="InterPro" id="IPR000542">
    <property type="entry name" value="Carn_acyl_trans"/>
</dbReference>
<dbReference type="InterPro" id="IPR020841">
    <property type="entry name" value="PKS_Beta-ketoAc_synthase_dom"/>
</dbReference>
<feature type="compositionally biased region" description="Polar residues" evidence="11">
    <location>
        <begin position="444"/>
        <end position="481"/>
    </location>
</feature>
<dbReference type="PROSITE" id="PS50075">
    <property type="entry name" value="CARRIER"/>
    <property type="match status" value="1"/>
</dbReference>
<dbReference type="InterPro" id="IPR001227">
    <property type="entry name" value="Ac_transferase_dom_sf"/>
</dbReference>
<accession>A0A086STS2</accession>
<dbReference type="Proteomes" id="UP000029964">
    <property type="component" value="Unassembled WGS sequence"/>
</dbReference>
<keyword evidence="5" id="KW-0521">NADP</keyword>
<keyword evidence="8" id="KW-0012">Acyltransferase</keyword>
<dbReference type="InterPro" id="IPR013154">
    <property type="entry name" value="ADH-like_N"/>
</dbReference>
<dbReference type="Gene3D" id="3.40.47.10">
    <property type="match status" value="1"/>
</dbReference>
<dbReference type="InterPro" id="IPR042104">
    <property type="entry name" value="PKS_dehydratase_sf"/>
</dbReference>
<evidence type="ECO:0000256" key="4">
    <source>
        <dbReference type="ARBA" id="ARBA00022679"/>
    </source>
</evidence>
<dbReference type="Gene3D" id="3.40.366.10">
    <property type="entry name" value="Malonyl-Coenzyme A Acyl Carrier Protein, domain 2"/>
    <property type="match status" value="1"/>
</dbReference>
<dbReference type="EMBL" id="JPKY01000195">
    <property type="protein sequence ID" value="KFH40504.1"/>
    <property type="molecule type" value="Genomic_DNA"/>
</dbReference>
<evidence type="ECO:0000256" key="1">
    <source>
        <dbReference type="ARBA" id="ARBA00005232"/>
    </source>
</evidence>
<dbReference type="InterPro" id="IPR011032">
    <property type="entry name" value="GroES-like_sf"/>
</dbReference>
<feature type="active site" description="Proton acceptor" evidence="9">
    <location>
        <position position="3000"/>
    </location>
</feature>
<dbReference type="Gene3D" id="3.40.50.150">
    <property type="entry name" value="Vaccinia Virus protein VP39"/>
    <property type="match status" value="1"/>
</dbReference>
<dbReference type="SMART" id="SM00823">
    <property type="entry name" value="PKS_PP"/>
    <property type="match status" value="1"/>
</dbReference>
<dbReference type="SUPFAM" id="SSF55048">
    <property type="entry name" value="Probable ACP-binding domain of malonyl-CoA ACP transacylase"/>
    <property type="match status" value="1"/>
</dbReference>
<dbReference type="PANTHER" id="PTHR43775:SF22">
    <property type="entry name" value="SYNTHASE, PUTATIVE (JCVI)-RELATED"/>
    <property type="match status" value="1"/>
</dbReference>
<dbReference type="InterPro" id="IPR049900">
    <property type="entry name" value="PKS_mFAS_DH"/>
</dbReference>
<dbReference type="InterPro" id="IPR013968">
    <property type="entry name" value="PKS_KR"/>
</dbReference>
<feature type="region of interest" description="Disordered" evidence="11">
    <location>
        <begin position="2653"/>
        <end position="2695"/>
    </location>
</feature>
<keyword evidence="6" id="KW-0560">Oxidoreductase</keyword>
<dbReference type="Pfam" id="PF13602">
    <property type="entry name" value="ADH_zinc_N_2"/>
    <property type="match status" value="1"/>
</dbReference>
<feature type="compositionally biased region" description="Polar residues" evidence="11">
    <location>
        <begin position="492"/>
        <end position="501"/>
    </location>
</feature>
<dbReference type="SUPFAM" id="SSF50129">
    <property type="entry name" value="GroES-like"/>
    <property type="match status" value="1"/>
</dbReference>
<dbReference type="SMART" id="SM00825">
    <property type="entry name" value="PKS_KS"/>
    <property type="match status" value="1"/>
</dbReference>
<evidence type="ECO:0000256" key="2">
    <source>
        <dbReference type="ARBA" id="ARBA00022450"/>
    </source>
</evidence>
<dbReference type="InterPro" id="IPR057326">
    <property type="entry name" value="KR_dom"/>
</dbReference>
<dbReference type="Pfam" id="PF08659">
    <property type="entry name" value="KR"/>
    <property type="match status" value="1"/>
</dbReference>
<dbReference type="InterPro" id="IPR016036">
    <property type="entry name" value="Malonyl_transacylase_ACP-bd"/>
</dbReference>
<evidence type="ECO:0000259" key="14">
    <source>
        <dbReference type="PROSITE" id="PS52019"/>
    </source>
</evidence>
<dbReference type="Pfam" id="PF02801">
    <property type="entry name" value="Ketoacyl-synt_C"/>
    <property type="match status" value="1"/>
</dbReference>
<dbReference type="InterPro" id="IPR013217">
    <property type="entry name" value="Methyltransf_12"/>
</dbReference>
<evidence type="ECO:0000259" key="13">
    <source>
        <dbReference type="PROSITE" id="PS52004"/>
    </source>
</evidence>
<evidence type="ECO:0000256" key="9">
    <source>
        <dbReference type="PIRSR" id="PIRSR600542-1"/>
    </source>
</evidence>
<dbReference type="Pfam" id="PF08240">
    <property type="entry name" value="ADH_N"/>
    <property type="match status" value="1"/>
</dbReference>
<dbReference type="PROSITE" id="PS52019">
    <property type="entry name" value="PKS_MFAS_DH"/>
    <property type="match status" value="1"/>
</dbReference>
<dbReference type="CDD" id="cd05195">
    <property type="entry name" value="enoyl_red"/>
    <property type="match status" value="1"/>
</dbReference>
<dbReference type="Gene3D" id="3.90.180.10">
    <property type="entry name" value="Medium-chain alcohol dehydrogenases, catalytic domain"/>
    <property type="match status" value="2"/>
</dbReference>
<dbReference type="InterPro" id="IPR039551">
    <property type="entry name" value="Cho/carn_acyl_trans"/>
</dbReference>
<dbReference type="Pfam" id="PF00755">
    <property type="entry name" value="Carn_acyltransf"/>
    <property type="match status" value="1"/>
</dbReference>
<evidence type="ECO:0000256" key="5">
    <source>
        <dbReference type="ARBA" id="ARBA00022857"/>
    </source>
</evidence>
<protein>
    <submittedName>
        <fullName evidence="15">Nonribosomal peptide synthetase-like protein</fullName>
    </submittedName>
</protein>
<dbReference type="InterPro" id="IPR042231">
    <property type="entry name" value="Cho/carn_acyl_trans_2"/>
</dbReference>
<feature type="domain" description="PKS/mFAS DH" evidence="14">
    <location>
        <begin position="976"/>
        <end position="1303"/>
    </location>
</feature>
<dbReference type="PROSITE" id="PS52004">
    <property type="entry name" value="KS3_2"/>
    <property type="match status" value="1"/>
</dbReference>
<dbReference type="SUPFAM" id="SSF52777">
    <property type="entry name" value="CoA-dependent acyltransferases"/>
    <property type="match status" value="2"/>
</dbReference>
<dbReference type="CDD" id="cd00833">
    <property type="entry name" value="PKS"/>
    <property type="match status" value="1"/>
</dbReference>
<comment type="similarity">
    <text evidence="1">Belongs to the carnitine/choline acetyltransferase family.</text>
</comment>
<dbReference type="InterPro" id="IPR016035">
    <property type="entry name" value="Acyl_Trfase/lysoPLipase"/>
</dbReference>
<dbReference type="SUPFAM" id="SSF53901">
    <property type="entry name" value="Thiolase-like"/>
    <property type="match status" value="1"/>
</dbReference>
<dbReference type="Gene3D" id="3.30.559.10">
    <property type="entry name" value="Chloramphenicol acetyltransferase-like domain"/>
    <property type="match status" value="1"/>
</dbReference>
<dbReference type="InterPro" id="IPR009081">
    <property type="entry name" value="PP-bd_ACP"/>
</dbReference>
<dbReference type="Gene3D" id="3.30.559.70">
    <property type="entry name" value="Choline/Carnitine o-acyltransferase, domain 2"/>
    <property type="match status" value="1"/>
</dbReference>
<dbReference type="InterPro" id="IPR020843">
    <property type="entry name" value="ER"/>
</dbReference>
<dbReference type="InterPro" id="IPR023213">
    <property type="entry name" value="CAT-like_dom_sf"/>
</dbReference>
<dbReference type="GO" id="GO:0031177">
    <property type="term" value="F:phosphopantetheine binding"/>
    <property type="evidence" value="ECO:0007669"/>
    <property type="project" value="InterPro"/>
</dbReference>
<dbReference type="GO" id="GO:0004312">
    <property type="term" value="F:fatty acid synthase activity"/>
    <property type="evidence" value="ECO:0007669"/>
    <property type="project" value="TreeGrafter"/>
</dbReference>
<dbReference type="GO" id="GO:0006633">
    <property type="term" value="P:fatty acid biosynthetic process"/>
    <property type="evidence" value="ECO:0007669"/>
    <property type="project" value="TreeGrafter"/>
</dbReference>
<dbReference type="InterPro" id="IPR049552">
    <property type="entry name" value="PKS_DH_N"/>
</dbReference>
<dbReference type="InterPro" id="IPR016039">
    <property type="entry name" value="Thiolase-like"/>
</dbReference>